<dbReference type="SMART" id="SM00448">
    <property type="entry name" value="REC"/>
    <property type="match status" value="1"/>
</dbReference>
<dbReference type="Pfam" id="PF00196">
    <property type="entry name" value="GerE"/>
    <property type="match status" value="1"/>
</dbReference>
<gene>
    <name evidence="8" type="ORF">QTL97_04040</name>
</gene>
<dbReference type="GO" id="GO:0003677">
    <property type="term" value="F:DNA binding"/>
    <property type="evidence" value="ECO:0007669"/>
    <property type="project" value="UniProtKB-KW"/>
</dbReference>
<evidence type="ECO:0000256" key="2">
    <source>
        <dbReference type="ARBA" id="ARBA00023015"/>
    </source>
</evidence>
<dbReference type="SUPFAM" id="SSF46894">
    <property type="entry name" value="C-terminal effector domain of the bipartite response regulators"/>
    <property type="match status" value="1"/>
</dbReference>
<evidence type="ECO:0000259" key="7">
    <source>
        <dbReference type="PROSITE" id="PS50110"/>
    </source>
</evidence>
<evidence type="ECO:0000259" key="6">
    <source>
        <dbReference type="PROSITE" id="PS50043"/>
    </source>
</evidence>
<dbReference type="InterPro" id="IPR016032">
    <property type="entry name" value="Sig_transdc_resp-reg_C-effctor"/>
</dbReference>
<organism evidence="8 9">
    <name type="scientific">Sporosarcina thermotolerans</name>
    <dbReference type="NCBI Taxonomy" id="633404"/>
    <lineage>
        <taxon>Bacteria</taxon>
        <taxon>Bacillati</taxon>
        <taxon>Bacillota</taxon>
        <taxon>Bacilli</taxon>
        <taxon>Bacillales</taxon>
        <taxon>Caryophanaceae</taxon>
        <taxon>Sporosarcina</taxon>
    </lineage>
</organism>
<dbReference type="Pfam" id="PF00072">
    <property type="entry name" value="Response_reg"/>
    <property type="match status" value="1"/>
</dbReference>
<dbReference type="InterPro" id="IPR001789">
    <property type="entry name" value="Sig_transdc_resp-reg_receiver"/>
</dbReference>
<dbReference type="InterPro" id="IPR058245">
    <property type="entry name" value="NreC/VraR/RcsB-like_REC"/>
</dbReference>
<evidence type="ECO:0000256" key="4">
    <source>
        <dbReference type="ARBA" id="ARBA00023163"/>
    </source>
</evidence>
<evidence type="ECO:0000256" key="3">
    <source>
        <dbReference type="ARBA" id="ARBA00023125"/>
    </source>
</evidence>
<keyword evidence="1 5" id="KW-0597">Phosphoprotein</keyword>
<dbReference type="GO" id="GO:0000160">
    <property type="term" value="P:phosphorelay signal transduction system"/>
    <property type="evidence" value="ECO:0007669"/>
    <property type="project" value="InterPro"/>
</dbReference>
<keyword evidence="4" id="KW-0804">Transcription</keyword>
<dbReference type="PROSITE" id="PS50043">
    <property type="entry name" value="HTH_LUXR_2"/>
    <property type="match status" value="1"/>
</dbReference>
<name>A0AAW9A5C0_9BACL</name>
<evidence type="ECO:0000313" key="8">
    <source>
        <dbReference type="EMBL" id="MDW0116094.1"/>
    </source>
</evidence>
<protein>
    <submittedName>
        <fullName evidence="8">Response regulator transcription factor</fullName>
    </submittedName>
</protein>
<evidence type="ECO:0000256" key="5">
    <source>
        <dbReference type="PROSITE-ProRule" id="PRU00169"/>
    </source>
</evidence>
<dbReference type="GO" id="GO:0006355">
    <property type="term" value="P:regulation of DNA-templated transcription"/>
    <property type="evidence" value="ECO:0007669"/>
    <property type="project" value="InterPro"/>
</dbReference>
<keyword evidence="9" id="KW-1185">Reference proteome</keyword>
<dbReference type="PROSITE" id="PS50110">
    <property type="entry name" value="RESPONSE_REGULATORY"/>
    <property type="match status" value="1"/>
</dbReference>
<feature type="domain" description="HTH luxR-type" evidence="6">
    <location>
        <begin position="141"/>
        <end position="206"/>
    </location>
</feature>
<proteinExistence type="predicted"/>
<keyword evidence="3" id="KW-0238">DNA-binding</keyword>
<feature type="modified residue" description="4-aspartylphosphate" evidence="5">
    <location>
        <position position="53"/>
    </location>
</feature>
<dbReference type="SMART" id="SM00421">
    <property type="entry name" value="HTH_LUXR"/>
    <property type="match status" value="1"/>
</dbReference>
<sequence>MNVILVDDHPLIRKGLFSVLVGEEGLNIVGEASNRKEALAILRSKKPDIAIVDLYLGGECGLDLIAEAKSQGVVCKFIVLSSSPNEENFRQAKRLGVSGFLLKESVLEELVHALRMIRNGRNYYDQRILEVILKSPSSYLTRGEFETLTPKETEVLIELGKGLSNKEISEVLSVTEYTVKKHVSQVLAKLNLGDRTQAALYANAKGLVRYTVTGP</sequence>
<comment type="caution">
    <text evidence="8">The sequence shown here is derived from an EMBL/GenBank/DDBJ whole genome shotgun (WGS) entry which is preliminary data.</text>
</comment>
<dbReference type="CDD" id="cd17535">
    <property type="entry name" value="REC_NarL-like"/>
    <property type="match status" value="1"/>
</dbReference>
<dbReference type="EMBL" id="JAUBDJ010000002">
    <property type="protein sequence ID" value="MDW0116094.1"/>
    <property type="molecule type" value="Genomic_DNA"/>
</dbReference>
<dbReference type="RefSeq" id="WP_283732783.1">
    <property type="nucleotide sequence ID" value="NZ_CP125968.1"/>
</dbReference>
<dbReference type="AlphaFoldDB" id="A0AAW9A5C0"/>
<evidence type="ECO:0000313" key="9">
    <source>
        <dbReference type="Proteomes" id="UP001271648"/>
    </source>
</evidence>
<dbReference type="SUPFAM" id="SSF52172">
    <property type="entry name" value="CheY-like"/>
    <property type="match status" value="1"/>
</dbReference>
<dbReference type="CDD" id="cd06170">
    <property type="entry name" value="LuxR_C_like"/>
    <property type="match status" value="1"/>
</dbReference>
<keyword evidence="2" id="KW-0805">Transcription regulation</keyword>
<feature type="domain" description="Response regulatory" evidence="7">
    <location>
        <begin position="2"/>
        <end position="118"/>
    </location>
</feature>
<accession>A0AAW9A5C0</accession>
<dbReference type="Proteomes" id="UP001271648">
    <property type="component" value="Unassembled WGS sequence"/>
</dbReference>
<reference evidence="8 9" key="1">
    <citation type="submission" date="2023-06" db="EMBL/GenBank/DDBJ databases">
        <title>Sporosarcina sp. nov., isolated from Korean traditional fermented seafood 'Jeotgal'.</title>
        <authorList>
            <person name="Yang A.I."/>
            <person name="Shin N.-R."/>
        </authorList>
    </citation>
    <scope>NUCLEOTIDE SEQUENCE [LARGE SCALE GENOMIC DNA]</scope>
    <source>
        <strain evidence="8 9">KCTC43456</strain>
    </source>
</reference>
<dbReference type="InterPro" id="IPR011006">
    <property type="entry name" value="CheY-like_superfamily"/>
</dbReference>
<evidence type="ECO:0000256" key="1">
    <source>
        <dbReference type="ARBA" id="ARBA00022553"/>
    </source>
</evidence>
<dbReference type="PANTHER" id="PTHR43214">
    <property type="entry name" value="TWO-COMPONENT RESPONSE REGULATOR"/>
    <property type="match status" value="1"/>
</dbReference>
<dbReference type="PRINTS" id="PR00038">
    <property type="entry name" value="HTHLUXR"/>
</dbReference>
<dbReference type="Gene3D" id="3.40.50.2300">
    <property type="match status" value="1"/>
</dbReference>
<dbReference type="PANTHER" id="PTHR43214:SF42">
    <property type="entry name" value="TRANSCRIPTIONAL REGULATORY PROTEIN DESR"/>
    <property type="match status" value="1"/>
</dbReference>
<dbReference type="InterPro" id="IPR000792">
    <property type="entry name" value="Tscrpt_reg_LuxR_C"/>
</dbReference>
<dbReference type="InterPro" id="IPR039420">
    <property type="entry name" value="WalR-like"/>
</dbReference>